<keyword evidence="3" id="KW-1185">Reference proteome</keyword>
<dbReference type="KEGG" id="sphc:CVN68_03745"/>
<feature type="transmembrane region" description="Helical" evidence="1">
    <location>
        <begin position="147"/>
        <end position="172"/>
    </location>
</feature>
<dbReference type="EMBL" id="CP024923">
    <property type="protein sequence ID" value="ATY31200.1"/>
    <property type="molecule type" value="Genomic_DNA"/>
</dbReference>
<keyword evidence="1" id="KW-1133">Transmembrane helix</keyword>
<organism evidence="2 3">
    <name type="scientific">Sphingomonas psychrotolerans</name>
    <dbReference type="NCBI Taxonomy" id="1327635"/>
    <lineage>
        <taxon>Bacteria</taxon>
        <taxon>Pseudomonadati</taxon>
        <taxon>Pseudomonadota</taxon>
        <taxon>Alphaproteobacteria</taxon>
        <taxon>Sphingomonadales</taxon>
        <taxon>Sphingomonadaceae</taxon>
        <taxon>Sphingomonas</taxon>
    </lineage>
</organism>
<sequence length="204" mass="23311">MAGEFDDLSELWRGSVRHAAEEVSALSERVLRRARWIERAELLVAACLTVFVTFGIWRKFTLGSLVVGVMILLLLLWSARTRYRLRRVEWGANQRDRESFLEGQIRRYRARVRRTLFDLTLFGPATLLGMVFAVLSQRDGRPLGPHLANALLSWSALLGLAVIAATIVFLFVRLRRQRAVVRQLSNALDDHRRETAIDQLMLGA</sequence>
<feature type="transmembrane region" description="Helical" evidence="1">
    <location>
        <begin position="60"/>
        <end position="77"/>
    </location>
</feature>
<dbReference type="Proteomes" id="UP000229081">
    <property type="component" value="Chromosome"/>
</dbReference>
<feature type="transmembrane region" description="Helical" evidence="1">
    <location>
        <begin position="36"/>
        <end position="54"/>
    </location>
</feature>
<dbReference type="AlphaFoldDB" id="A0A2K8MBD4"/>
<accession>A0A2K8MBD4</accession>
<name>A0A2K8MBD4_9SPHN</name>
<dbReference type="RefSeq" id="WP_100281011.1">
    <property type="nucleotide sequence ID" value="NZ_CP024923.1"/>
</dbReference>
<keyword evidence="1" id="KW-0472">Membrane</keyword>
<proteinExistence type="predicted"/>
<evidence type="ECO:0000313" key="2">
    <source>
        <dbReference type="EMBL" id="ATY31200.1"/>
    </source>
</evidence>
<dbReference type="OrthoDB" id="7559295at2"/>
<evidence type="ECO:0000256" key="1">
    <source>
        <dbReference type="SAM" id="Phobius"/>
    </source>
</evidence>
<keyword evidence="1" id="KW-0812">Transmembrane</keyword>
<evidence type="ECO:0000313" key="3">
    <source>
        <dbReference type="Proteomes" id="UP000229081"/>
    </source>
</evidence>
<gene>
    <name evidence="2" type="ORF">CVN68_03745</name>
</gene>
<feature type="transmembrane region" description="Helical" evidence="1">
    <location>
        <begin position="116"/>
        <end position="135"/>
    </location>
</feature>
<protein>
    <submittedName>
        <fullName evidence="2">Uncharacterized protein</fullName>
    </submittedName>
</protein>
<reference evidence="2 3" key="1">
    <citation type="submission" date="2017-11" db="EMBL/GenBank/DDBJ databases">
        <title>Complete genome sequence of Sphingomonas sp. Strain Cra20, a psychrotolerant potential plant growth promoting rhizobacteria.</title>
        <authorList>
            <person name="Luo Y."/>
        </authorList>
    </citation>
    <scope>NUCLEOTIDE SEQUENCE [LARGE SCALE GENOMIC DNA]</scope>
    <source>
        <strain evidence="2 3">Cra20</strain>
    </source>
</reference>